<dbReference type="Gene3D" id="1.20.150.30">
    <property type="entry name" value="Zincin-like metallopeptidase, N-terminal domain"/>
    <property type="match status" value="1"/>
</dbReference>
<accession>A0A3N4YF46</accession>
<dbReference type="Proteomes" id="UP000280501">
    <property type="component" value="Unassembled WGS sequence"/>
</dbReference>
<dbReference type="InterPro" id="IPR018766">
    <property type="entry name" value="Zinicin_2"/>
</dbReference>
<dbReference type="InterPro" id="IPR042271">
    <property type="entry name" value="Zinicin_2_N"/>
</dbReference>
<sequence length="373" mass="39799">MSTAASHITYGGAVKPIAHASSTAALQPAVDWPAAARIAARLAPPGPVAPRQRLHDLVGGLREAAGTAVGHVHEVTRMAPDGVPSPVVVVDRASWARANTQSMATMVDGIEDVVPHPLAPAVQAAGAAEVGAVLALLSGRVLGQFDPYVPGGSPGRLLLVAPNILQAETSMGVPARDFRLWVCLHEQTHAWQFAAAPWLADHLRDRTRGLVTELTRTSAELARARIDRKIAVVGKAVLDALRGRGDTLVDGFLTPAQKDTLADITAVMALLEGHADVMMDAVGPSVVPSVRRIRARFERRRDGEGRPAFDVVLRRLLGMDAKLAQYRDGATFVRAVERKVGREGLNAVWAEPGNLPDAREISDPRAWVRRVHG</sequence>
<proteinExistence type="predicted"/>
<name>A0A3N4YF46_9MICO</name>
<keyword evidence="1" id="KW-0378">Hydrolase</keyword>
<evidence type="ECO:0000313" key="1">
    <source>
        <dbReference type="EMBL" id="RPF19769.1"/>
    </source>
</evidence>
<dbReference type="AlphaFoldDB" id="A0A3N4YF46"/>
<dbReference type="InterPro" id="IPR022454">
    <property type="entry name" value="CHP03883_F420-assoc"/>
</dbReference>
<dbReference type="PANTHER" id="PTHR39420:SF1">
    <property type="entry name" value="HYDROLASE"/>
    <property type="match status" value="1"/>
</dbReference>
<comment type="caution">
    <text evidence="1">The sequence shown here is derived from an EMBL/GenBank/DDBJ whole genome shotgun (WGS) entry which is preliminary data.</text>
</comment>
<dbReference type="GO" id="GO:0016787">
    <property type="term" value="F:hydrolase activity"/>
    <property type="evidence" value="ECO:0007669"/>
    <property type="project" value="UniProtKB-KW"/>
</dbReference>
<gene>
    <name evidence="1" type="ORF">EDD34_0333</name>
</gene>
<dbReference type="NCBIfam" id="TIGR03624">
    <property type="entry name" value="putative hydrolase"/>
    <property type="match status" value="1"/>
</dbReference>
<organism evidence="1 2">
    <name type="scientific">Myceligenerans xiligouense</name>
    <dbReference type="NCBI Taxonomy" id="253184"/>
    <lineage>
        <taxon>Bacteria</taxon>
        <taxon>Bacillati</taxon>
        <taxon>Actinomycetota</taxon>
        <taxon>Actinomycetes</taxon>
        <taxon>Micrococcales</taxon>
        <taxon>Promicromonosporaceae</taxon>
        <taxon>Myceligenerans</taxon>
    </lineage>
</organism>
<dbReference type="EMBL" id="RKQZ01000001">
    <property type="protein sequence ID" value="RPF19769.1"/>
    <property type="molecule type" value="Genomic_DNA"/>
</dbReference>
<keyword evidence="2" id="KW-1185">Reference proteome</keyword>
<dbReference type="OrthoDB" id="142939at2"/>
<dbReference type="Pfam" id="PF10103">
    <property type="entry name" value="Zincin_2"/>
    <property type="match status" value="1"/>
</dbReference>
<dbReference type="NCBIfam" id="TIGR03883">
    <property type="entry name" value="DUF2342_F420"/>
    <property type="match status" value="1"/>
</dbReference>
<evidence type="ECO:0000313" key="2">
    <source>
        <dbReference type="Proteomes" id="UP000280501"/>
    </source>
</evidence>
<dbReference type="SUPFAM" id="SSF55486">
    <property type="entry name" value="Metalloproteases ('zincins'), catalytic domain"/>
    <property type="match status" value="1"/>
</dbReference>
<protein>
    <submittedName>
        <fullName evidence="1">Putative hydrolase/coenzyme F420 biosynthesis associated uncharacterized protein</fullName>
    </submittedName>
</protein>
<dbReference type="PANTHER" id="PTHR39420">
    <property type="match status" value="1"/>
</dbReference>
<reference evidence="1 2" key="1">
    <citation type="submission" date="2018-11" db="EMBL/GenBank/DDBJ databases">
        <title>Sequencing the genomes of 1000 actinobacteria strains.</title>
        <authorList>
            <person name="Klenk H.-P."/>
        </authorList>
    </citation>
    <scope>NUCLEOTIDE SEQUENCE [LARGE SCALE GENOMIC DNA]</scope>
    <source>
        <strain evidence="1 2">DSM 15700</strain>
    </source>
</reference>